<accession>A0A9K3P5J2</accession>
<keyword evidence="2" id="KW-1185">Reference proteome</keyword>
<comment type="caution">
    <text evidence="1">The sequence shown here is derived from an EMBL/GenBank/DDBJ whole genome shotgun (WGS) entry which is preliminary data.</text>
</comment>
<proteinExistence type="predicted"/>
<sequence length="64" mass="7379">MSSTGSRSALALKCRISIVCWMKFTNKRVQRFGKKPLKWFCTLLSGEFGKVEMGKFLKTILSRF</sequence>
<name>A0A9K3P5J2_HELAN</name>
<dbReference type="AlphaFoldDB" id="A0A9K3P5J2"/>
<evidence type="ECO:0000313" key="2">
    <source>
        <dbReference type="Proteomes" id="UP000215914"/>
    </source>
</evidence>
<dbReference type="EMBL" id="MNCJ02000001">
    <property type="protein sequence ID" value="KAF5824330.1"/>
    <property type="molecule type" value="Genomic_DNA"/>
</dbReference>
<organism evidence="1 2">
    <name type="scientific">Helianthus annuus</name>
    <name type="common">Common sunflower</name>
    <dbReference type="NCBI Taxonomy" id="4232"/>
    <lineage>
        <taxon>Eukaryota</taxon>
        <taxon>Viridiplantae</taxon>
        <taxon>Streptophyta</taxon>
        <taxon>Embryophyta</taxon>
        <taxon>Tracheophyta</taxon>
        <taxon>Spermatophyta</taxon>
        <taxon>Magnoliopsida</taxon>
        <taxon>eudicotyledons</taxon>
        <taxon>Gunneridae</taxon>
        <taxon>Pentapetalae</taxon>
        <taxon>asterids</taxon>
        <taxon>campanulids</taxon>
        <taxon>Asterales</taxon>
        <taxon>Asteraceae</taxon>
        <taxon>Asteroideae</taxon>
        <taxon>Heliantheae alliance</taxon>
        <taxon>Heliantheae</taxon>
        <taxon>Helianthus</taxon>
    </lineage>
</organism>
<dbReference type="Proteomes" id="UP000215914">
    <property type="component" value="Unassembled WGS sequence"/>
</dbReference>
<reference evidence="1" key="2">
    <citation type="submission" date="2020-06" db="EMBL/GenBank/DDBJ databases">
        <title>Helianthus annuus Genome sequencing and assembly Release 2.</title>
        <authorList>
            <person name="Gouzy J."/>
            <person name="Langlade N."/>
            <person name="Munos S."/>
        </authorList>
    </citation>
    <scope>NUCLEOTIDE SEQUENCE</scope>
    <source>
        <tissue evidence="1">Leaves</tissue>
    </source>
</reference>
<gene>
    <name evidence="1" type="ORF">HanXRQr2_Chr00c001g0832081</name>
</gene>
<evidence type="ECO:0000313" key="1">
    <source>
        <dbReference type="EMBL" id="KAF5824330.1"/>
    </source>
</evidence>
<reference evidence="1" key="1">
    <citation type="journal article" date="2017" name="Nature">
        <title>The sunflower genome provides insights into oil metabolism, flowering and Asterid evolution.</title>
        <authorList>
            <person name="Badouin H."/>
            <person name="Gouzy J."/>
            <person name="Grassa C.J."/>
            <person name="Murat F."/>
            <person name="Staton S.E."/>
            <person name="Cottret L."/>
            <person name="Lelandais-Briere C."/>
            <person name="Owens G.L."/>
            <person name="Carrere S."/>
            <person name="Mayjonade B."/>
            <person name="Legrand L."/>
            <person name="Gill N."/>
            <person name="Kane N.C."/>
            <person name="Bowers J.E."/>
            <person name="Hubner S."/>
            <person name="Bellec A."/>
            <person name="Berard A."/>
            <person name="Berges H."/>
            <person name="Blanchet N."/>
            <person name="Boniface M.C."/>
            <person name="Brunel D."/>
            <person name="Catrice O."/>
            <person name="Chaidir N."/>
            <person name="Claudel C."/>
            <person name="Donnadieu C."/>
            <person name="Faraut T."/>
            <person name="Fievet G."/>
            <person name="Helmstetter N."/>
            <person name="King M."/>
            <person name="Knapp S.J."/>
            <person name="Lai Z."/>
            <person name="Le Paslier M.C."/>
            <person name="Lippi Y."/>
            <person name="Lorenzon L."/>
            <person name="Mandel J.R."/>
            <person name="Marage G."/>
            <person name="Marchand G."/>
            <person name="Marquand E."/>
            <person name="Bret-Mestries E."/>
            <person name="Morien E."/>
            <person name="Nambeesan S."/>
            <person name="Nguyen T."/>
            <person name="Pegot-Espagnet P."/>
            <person name="Pouilly N."/>
            <person name="Raftis F."/>
            <person name="Sallet E."/>
            <person name="Schiex T."/>
            <person name="Thomas J."/>
            <person name="Vandecasteele C."/>
            <person name="Vares D."/>
            <person name="Vear F."/>
            <person name="Vautrin S."/>
            <person name="Crespi M."/>
            <person name="Mangin B."/>
            <person name="Burke J.M."/>
            <person name="Salse J."/>
            <person name="Munos S."/>
            <person name="Vincourt P."/>
            <person name="Rieseberg L.H."/>
            <person name="Langlade N.B."/>
        </authorList>
    </citation>
    <scope>NUCLEOTIDE SEQUENCE</scope>
    <source>
        <tissue evidence="1">Leaves</tissue>
    </source>
</reference>
<protein>
    <submittedName>
        <fullName evidence="1">Uncharacterized protein</fullName>
    </submittedName>
</protein>